<evidence type="ECO:0000313" key="2">
    <source>
        <dbReference type="Proteomes" id="UP000000578"/>
    </source>
</evidence>
<sequence>MIEEAIHSYNNAVFYIRSALLDKRTKDTFIEGLKRLAKAYEEIFRALLLLKDVEPPKNPYIMMEKTIELYPELKEHYEFYKKIKEWLSKDIKAENEGTSKFTIYINGTTLYLKDMRKLSKDLEILFERFKRYLNAIE</sequence>
<dbReference type="KEGG" id="neq:NEQ224"/>
<dbReference type="HOGENOM" id="CLU_1860744_0_0_2"/>
<name>Q74NE9_NANEQ</name>
<gene>
    <name evidence="1" type="ordered locus">NEQ224</name>
</gene>
<dbReference type="AlphaFoldDB" id="Q74NE9"/>
<dbReference type="Proteomes" id="UP000000578">
    <property type="component" value="Chromosome"/>
</dbReference>
<dbReference type="BioCyc" id="NEQU228908:GJB6-240-MONOMER"/>
<protein>
    <submittedName>
        <fullName evidence="1">NEQ224</fullName>
    </submittedName>
</protein>
<organism evidence="1 2">
    <name type="scientific">Nanoarchaeum equitans (strain Kin4-M)</name>
    <dbReference type="NCBI Taxonomy" id="228908"/>
    <lineage>
        <taxon>Archaea</taxon>
        <taxon>Nanobdellota</taxon>
        <taxon>Candidatus Nanoarchaeia</taxon>
        <taxon>Nanoarchaeales</taxon>
        <taxon>Nanoarchaeaceae</taxon>
        <taxon>Nanoarchaeum</taxon>
    </lineage>
</organism>
<reference evidence="1 2" key="1">
    <citation type="journal article" date="2003" name="Proc. Natl. Acad. Sci. U.S.A.">
        <title>The genome of Nanoarchaeum equitans: insights into early archaeal evolution and derived parasitism.</title>
        <authorList>
            <person name="Waters E."/>
            <person name="Hohn M.J."/>
            <person name="Ahel I."/>
            <person name="Graham D.E."/>
            <person name="Adams M.D."/>
            <person name="Barnstead M."/>
            <person name="Beeson K.Y."/>
            <person name="Bibbs L."/>
            <person name="Bolanos R."/>
            <person name="Keller M."/>
            <person name="Kretz K."/>
            <person name="Lin X."/>
            <person name="Mathur E."/>
            <person name="Ni J."/>
            <person name="Podar M."/>
            <person name="Richardson T."/>
            <person name="Sutton G.G."/>
            <person name="Simon M."/>
            <person name="Soll D."/>
            <person name="Stetter K.O."/>
            <person name="Short J.M."/>
            <person name="Noordewier M."/>
        </authorList>
    </citation>
    <scope>NUCLEOTIDE SEQUENCE [LARGE SCALE GENOMIC DNA]</scope>
    <source>
        <strain evidence="1 2">Kin4-M</strain>
    </source>
</reference>
<dbReference type="STRING" id="228908.NEQ224"/>
<dbReference type="EMBL" id="AE017199">
    <property type="protein sequence ID" value="AAR39077.1"/>
    <property type="molecule type" value="Genomic_DNA"/>
</dbReference>
<proteinExistence type="predicted"/>
<keyword evidence="2" id="KW-1185">Reference proteome</keyword>
<evidence type="ECO:0000313" key="1">
    <source>
        <dbReference type="EMBL" id="AAR39077.1"/>
    </source>
</evidence>
<accession>Q74NE9</accession>
<dbReference type="EnsemblBacteria" id="AAR39077">
    <property type="protein sequence ID" value="AAR39077"/>
    <property type="gene ID" value="NEQ224"/>
</dbReference>